<sequence>MNIITEVQLTPVTKETHPIVHCIINNKLSDLRRLLEDNDINGVYSFHEWKDVVPPLTAAVSCHNKDIFAYLLHHGANPNQTSGRGLTPLHYVSISKAPLVFVKRLFEAGADPNGYDQALWSPLHAAAQNNRDDVMKELISAGAKISIIRSGLMDVNTVKSMNKKISEMIHKLASNGNTFCSKVKYFVDMDIAVQEKTPEEVFKLNESYLLEEDPRNHLTMIEILFNVIGLSAESYRQQSIKWLKDTGNLIPYAADAVKRFPNIPQEFLPASIGCMHAVFCTVKDIPNETTLDMIPRLLDLLQLTKNPNTPKAILAALYMIIQKTKVKSGWKRKLVEKLCTTVAPFVQKDHPSDVRVYTFGILASLLSFDYVADILTSEKITSVPEDILTSAEMQMNDNLKKMLQRLQNHFNKLSCEESTPNCNDLPGSMKKKKKKKKKPEQQEEQNDEVCPPTNHQTSVPVMESVQSSNAKPFNTNTDASLKSQKWLQISKRWREKLQKLVNSDESKVTRVGSLMYVKDEEFHIAKGSDGTEVFLGLRDDGTEVAVKRMSKLSYQVLKNEKDFLRLPELDHPSIVRYVDFAEDENFGYLILQLCEYTLEEWITNEENILPEKKRELMHQVLDSLGVLHCQKPQILHRDLKPQNVLIDVRGRARLSDFGISRRLPKGQTTLHTRSAGTRCWMARETLEEEDASIPYKCSTDIQVAGMLMYYILSGGHHPFGRRFNCESNIYNGTYNLEHVKDVVTKDLIESMISAEPKKRPTVEECLAHPFFWSNERREDYLKKIGNEEEIRLYKRACQKLLDDLDQHGGVRFSEWRKKLPSELVEKVEGKKRTYTDDILGLLRFIRNLHEHYAEDAASIDLMSVFPDLFGYVYSFAKIHGWNSRITLKTFFKSEDKPCAAVAKSANVEGSLTVPVQESGLNDPK</sequence>
<dbReference type="Gene3D" id="1.25.40.20">
    <property type="entry name" value="Ankyrin repeat-containing domain"/>
    <property type="match status" value="1"/>
</dbReference>
<dbReference type="SMART" id="SM00220">
    <property type="entry name" value="S_TKc"/>
    <property type="match status" value="1"/>
</dbReference>
<evidence type="ECO:0000313" key="8">
    <source>
        <dbReference type="Proteomes" id="UP000472263"/>
    </source>
</evidence>
<dbReference type="GO" id="GO:0051082">
    <property type="term" value="F:unfolded protein binding"/>
    <property type="evidence" value="ECO:0007669"/>
    <property type="project" value="TreeGrafter"/>
</dbReference>
<dbReference type="PROSITE" id="PS51392">
    <property type="entry name" value="KEN"/>
    <property type="match status" value="1"/>
</dbReference>
<dbReference type="Pfam" id="PF12796">
    <property type="entry name" value="Ank_2"/>
    <property type="match status" value="1"/>
</dbReference>
<evidence type="ECO:0000256" key="3">
    <source>
        <dbReference type="PROSITE-ProRule" id="PRU00023"/>
    </source>
</evidence>
<feature type="repeat" description="ANK" evidence="3">
    <location>
        <begin position="84"/>
        <end position="117"/>
    </location>
</feature>
<proteinExistence type="predicted"/>
<evidence type="ECO:0000256" key="4">
    <source>
        <dbReference type="SAM" id="MobiDB-lite"/>
    </source>
</evidence>
<organism evidence="7 8">
    <name type="scientific">Myripristis murdjan</name>
    <name type="common">pinecone soldierfish</name>
    <dbReference type="NCBI Taxonomy" id="586833"/>
    <lineage>
        <taxon>Eukaryota</taxon>
        <taxon>Metazoa</taxon>
        <taxon>Chordata</taxon>
        <taxon>Craniata</taxon>
        <taxon>Vertebrata</taxon>
        <taxon>Euteleostomi</taxon>
        <taxon>Actinopterygii</taxon>
        <taxon>Neopterygii</taxon>
        <taxon>Teleostei</taxon>
        <taxon>Neoteleostei</taxon>
        <taxon>Acanthomorphata</taxon>
        <taxon>Holocentriformes</taxon>
        <taxon>Holocentridae</taxon>
        <taxon>Myripristis</taxon>
    </lineage>
</organism>
<feature type="repeat" description="ANK" evidence="3">
    <location>
        <begin position="121"/>
        <end position="150"/>
    </location>
</feature>
<evidence type="ECO:0000259" key="5">
    <source>
        <dbReference type="PROSITE" id="PS50011"/>
    </source>
</evidence>
<reference evidence="7" key="2">
    <citation type="submission" date="2025-08" db="UniProtKB">
        <authorList>
            <consortium name="Ensembl"/>
        </authorList>
    </citation>
    <scope>IDENTIFICATION</scope>
</reference>
<dbReference type="GO" id="GO:1990604">
    <property type="term" value="C:IRE1-TRAF2-ASK1 complex"/>
    <property type="evidence" value="ECO:0007669"/>
    <property type="project" value="TreeGrafter"/>
</dbReference>
<dbReference type="SUPFAM" id="SSF56112">
    <property type="entry name" value="Protein kinase-like (PK-like)"/>
    <property type="match status" value="1"/>
</dbReference>
<dbReference type="PROSITE" id="PS50011">
    <property type="entry name" value="PROTEIN_KINASE_DOM"/>
    <property type="match status" value="1"/>
</dbReference>
<dbReference type="InterPro" id="IPR045133">
    <property type="entry name" value="IRE1/2-like"/>
</dbReference>
<dbReference type="PANTHER" id="PTHR13954:SF28">
    <property type="match status" value="1"/>
</dbReference>
<name>A0A667YQN0_9TELE</name>
<dbReference type="GeneTree" id="ENSGT00940000165054"/>
<dbReference type="GO" id="GO:0070059">
    <property type="term" value="P:intrinsic apoptotic signaling pathway in response to endoplasmic reticulum stress"/>
    <property type="evidence" value="ECO:0007669"/>
    <property type="project" value="TreeGrafter"/>
</dbReference>
<dbReference type="GO" id="GO:0004674">
    <property type="term" value="F:protein serine/threonine kinase activity"/>
    <property type="evidence" value="ECO:0007669"/>
    <property type="project" value="InterPro"/>
</dbReference>
<dbReference type="InterPro" id="IPR002110">
    <property type="entry name" value="Ankyrin_rpt"/>
</dbReference>
<feature type="region of interest" description="Disordered" evidence="4">
    <location>
        <begin position="417"/>
        <end position="477"/>
    </location>
</feature>
<dbReference type="GO" id="GO:0036498">
    <property type="term" value="P:IRE1-mediated unfolded protein response"/>
    <property type="evidence" value="ECO:0007669"/>
    <property type="project" value="TreeGrafter"/>
</dbReference>
<keyword evidence="2" id="KW-0067">ATP-binding</keyword>
<feature type="domain" description="KEN" evidence="6">
    <location>
        <begin position="774"/>
        <end position="893"/>
    </location>
</feature>
<keyword evidence="1" id="KW-0547">Nucleotide-binding</keyword>
<dbReference type="GO" id="GO:0005524">
    <property type="term" value="F:ATP binding"/>
    <property type="evidence" value="ECO:0007669"/>
    <property type="project" value="UniProtKB-KW"/>
</dbReference>
<dbReference type="AlphaFoldDB" id="A0A667YQN0"/>
<dbReference type="Gene3D" id="1.20.1440.180">
    <property type="entry name" value="KEN domain"/>
    <property type="match status" value="1"/>
</dbReference>
<dbReference type="Ensembl" id="ENSMMDT00005033447.1">
    <property type="protein sequence ID" value="ENSMMDP00005032715.1"/>
    <property type="gene ID" value="ENSMMDG00005015399.1"/>
</dbReference>
<dbReference type="SMART" id="SM00248">
    <property type="entry name" value="ANK"/>
    <property type="match status" value="3"/>
</dbReference>
<dbReference type="PANTHER" id="PTHR13954">
    <property type="entry name" value="IRE1-RELATED"/>
    <property type="match status" value="1"/>
</dbReference>
<dbReference type="SUPFAM" id="SSF48403">
    <property type="entry name" value="Ankyrin repeat"/>
    <property type="match status" value="1"/>
</dbReference>
<reference evidence="7" key="1">
    <citation type="submission" date="2019-06" db="EMBL/GenBank/DDBJ databases">
        <authorList>
            <consortium name="Wellcome Sanger Institute Data Sharing"/>
        </authorList>
    </citation>
    <scope>NUCLEOTIDE SEQUENCE [LARGE SCALE GENOMIC DNA]</scope>
</reference>
<keyword evidence="8" id="KW-1185">Reference proteome</keyword>
<feature type="compositionally biased region" description="Polar residues" evidence="4">
    <location>
        <begin position="453"/>
        <end position="477"/>
    </location>
</feature>
<gene>
    <name evidence="7" type="primary">LOC115376850</name>
</gene>
<dbReference type="GO" id="GO:0006397">
    <property type="term" value="P:mRNA processing"/>
    <property type="evidence" value="ECO:0007669"/>
    <property type="project" value="InterPro"/>
</dbReference>
<dbReference type="InterPro" id="IPR011009">
    <property type="entry name" value="Kinase-like_dom_sf"/>
</dbReference>
<dbReference type="InterPro" id="IPR000719">
    <property type="entry name" value="Prot_kinase_dom"/>
</dbReference>
<dbReference type="InterPro" id="IPR036770">
    <property type="entry name" value="Ankyrin_rpt-contain_sf"/>
</dbReference>
<reference evidence="7" key="3">
    <citation type="submission" date="2025-09" db="UniProtKB">
        <authorList>
            <consortium name="Ensembl"/>
        </authorList>
    </citation>
    <scope>IDENTIFICATION</scope>
</reference>
<dbReference type="PROSITE" id="PS00108">
    <property type="entry name" value="PROTEIN_KINASE_ST"/>
    <property type="match status" value="1"/>
</dbReference>
<accession>A0A667YQN0</accession>
<protein>
    <submittedName>
        <fullName evidence="7">Uncharacterized LOC115376849</fullName>
    </submittedName>
</protein>
<dbReference type="Pfam" id="PF00069">
    <property type="entry name" value="Pkinase"/>
    <property type="match status" value="1"/>
</dbReference>
<dbReference type="Pfam" id="PF06479">
    <property type="entry name" value="Ribonuc_2-5A"/>
    <property type="match status" value="1"/>
</dbReference>
<feature type="domain" description="Protein kinase" evidence="5">
    <location>
        <begin position="518"/>
        <end position="771"/>
    </location>
</feature>
<dbReference type="InterPro" id="IPR008271">
    <property type="entry name" value="Ser/Thr_kinase_AS"/>
</dbReference>
<dbReference type="GO" id="GO:0004521">
    <property type="term" value="F:RNA endonuclease activity"/>
    <property type="evidence" value="ECO:0007669"/>
    <property type="project" value="InterPro"/>
</dbReference>
<feature type="compositionally biased region" description="Basic residues" evidence="4">
    <location>
        <begin position="429"/>
        <end position="438"/>
    </location>
</feature>
<dbReference type="Gene3D" id="1.10.510.10">
    <property type="entry name" value="Transferase(Phosphotransferase) domain 1"/>
    <property type="match status" value="1"/>
</dbReference>
<dbReference type="InParanoid" id="A0A667YQN0"/>
<dbReference type="PROSITE" id="PS50297">
    <property type="entry name" value="ANK_REP_REGION"/>
    <property type="match status" value="2"/>
</dbReference>
<dbReference type="PROSITE" id="PS50088">
    <property type="entry name" value="ANK_REPEAT"/>
    <property type="match status" value="2"/>
</dbReference>
<dbReference type="InterPro" id="IPR038357">
    <property type="entry name" value="KEN_sf"/>
</dbReference>
<keyword evidence="3" id="KW-0040">ANK repeat</keyword>
<evidence type="ECO:0000259" key="6">
    <source>
        <dbReference type="PROSITE" id="PS51392"/>
    </source>
</evidence>
<evidence type="ECO:0000313" key="7">
    <source>
        <dbReference type="Ensembl" id="ENSMMDP00005032715.1"/>
    </source>
</evidence>
<evidence type="ECO:0000256" key="1">
    <source>
        <dbReference type="ARBA" id="ARBA00022741"/>
    </source>
</evidence>
<evidence type="ECO:0000256" key="2">
    <source>
        <dbReference type="ARBA" id="ARBA00022840"/>
    </source>
</evidence>
<dbReference type="Proteomes" id="UP000472263">
    <property type="component" value="Chromosome 18"/>
</dbReference>
<dbReference type="InterPro" id="IPR010513">
    <property type="entry name" value="KEN_dom"/>
</dbReference>